<reference evidence="3 4" key="1">
    <citation type="submission" date="2020-10" db="EMBL/GenBank/DDBJ databases">
        <title>Plant Genome Project.</title>
        <authorList>
            <person name="Zhang R.-G."/>
        </authorList>
    </citation>
    <scope>NUCLEOTIDE SEQUENCE [LARGE SCALE GENOMIC DNA]</scope>
    <source>
        <strain evidence="3">FAFU-HL-1</strain>
        <tissue evidence="3">Leaf</tissue>
    </source>
</reference>
<dbReference type="PANTHER" id="PTHR31236">
    <property type="entry name" value="BURP DOMAIN PROTEIN USPL1-LIKE"/>
    <property type="match status" value="1"/>
</dbReference>
<dbReference type="PROSITE" id="PS51277">
    <property type="entry name" value="BURP"/>
    <property type="match status" value="3"/>
</dbReference>
<keyword evidence="1" id="KW-0732">Signal</keyword>
<evidence type="ECO:0000313" key="4">
    <source>
        <dbReference type="Proteomes" id="UP000657918"/>
    </source>
</evidence>
<evidence type="ECO:0000259" key="2">
    <source>
        <dbReference type="PROSITE" id="PS51277"/>
    </source>
</evidence>
<accession>A0A835J2K0</accession>
<protein>
    <recommendedName>
        <fullName evidence="2">BURP domain-containing protein</fullName>
    </recommendedName>
</protein>
<evidence type="ECO:0000256" key="1">
    <source>
        <dbReference type="SAM" id="SignalP"/>
    </source>
</evidence>
<feature type="domain" description="BURP" evidence="2">
    <location>
        <begin position="756"/>
        <end position="962"/>
    </location>
</feature>
<dbReference type="InterPro" id="IPR044816">
    <property type="entry name" value="BURP"/>
</dbReference>
<dbReference type="OrthoDB" id="654134at2759"/>
<dbReference type="PANTHER" id="PTHR31236:SF2">
    <property type="entry name" value="BURP DOMAIN PROTEIN RD22"/>
    <property type="match status" value="1"/>
</dbReference>
<proteinExistence type="predicted"/>
<dbReference type="AlphaFoldDB" id="A0A835J2K0"/>
<feature type="chain" id="PRO_5032469166" description="BURP domain-containing protein" evidence="1">
    <location>
        <begin position="27"/>
        <end position="995"/>
    </location>
</feature>
<feature type="domain" description="BURP" evidence="2">
    <location>
        <begin position="128"/>
        <end position="334"/>
    </location>
</feature>
<evidence type="ECO:0000313" key="3">
    <source>
        <dbReference type="EMBL" id="KAF9660864.1"/>
    </source>
</evidence>
<organism evidence="3 4">
    <name type="scientific">Salix dunnii</name>
    <dbReference type="NCBI Taxonomy" id="1413687"/>
    <lineage>
        <taxon>Eukaryota</taxon>
        <taxon>Viridiplantae</taxon>
        <taxon>Streptophyta</taxon>
        <taxon>Embryophyta</taxon>
        <taxon>Tracheophyta</taxon>
        <taxon>Spermatophyta</taxon>
        <taxon>Magnoliopsida</taxon>
        <taxon>eudicotyledons</taxon>
        <taxon>Gunneridae</taxon>
        <taxon>Pentapetalae</taxon>
        <taxon>rosids</taxon>
        <taxon>fabids</taxon>
        <taxon>Malpighiales</taxon>
        <taxon>Salicaceae</taxon>
        <taxon>Saliceae</taxon>
        <taxon>Salix</taxon>
    </lineage>
</organism>
<sequence length="995" mass="111137">MSPATTCSLLLLFFLTLSLHINLSTAVNSIVVSRRTLAVAVDTVPLSKKVATFLPSDISPPTEMYWYSRLPNTPLPKALGYLLQPGHYPSINTEFAISAASQKTYKQAYRSAKHEKAIKSSLPDSTIFYLYNDIHPGKRMRIRFTNSGTEVSFLPRQVAESIPFSSDKIPEILKYFALEVNSKEARVIRDEIGGCEDPNMEGEEKFCATSLESLIDFSVEWLGRNVRVLSTDAGKKQEYTVSARARMIGDDKAAVCHKMRYPYAVHYCHVIADTEVYELPLVGADGTKVKAVTVCHLNTSAWSPDHMAFQVLKIKPGPAVCHFLDSDTLIWVPAKTLAVALDTVTLPKKVATFLPSDISPPTEMYWYSMLPNTPLPKALGYLLQPGHYPSINTEFANDNVSVAFSVKSYKLYRFVEHEKAIKSSLPDSTIFYLYNDIYPGKRMIIRFTNSGTKVSFLPRLVAESIPFSSDKIPEILKYFALDVNSKEARVIRDEIGGCEDPNMEGEEKFCATSLESLIDFSVERLGRNVRVLSTDEGKKQEYTVSARARMIGDDKAAVCHKMSYPYAVHYCHVIADSEVYEVPLVGADGTKVKALTVCHLNTSSWSPDHMAFKVLKIKPGPAVCHFLDTTTSSLLRLFFLTLSLHINFSTAVNSIGVSRRTLAVAADTVPFPKKVATFLPSDISPPTEKYWYSRLPNTPLPKALEYLLQPGHYPSINTEFANENVSAASQKTYKQAYRSAKHEKAIKSSLPDSTIFYLYNDIHPGKRMRIRFTNSGTKVSFLPRQVAESIPFSSDKIPEILKYFALEVNSKEARVIRDEIGGCEDPNIEGEEKFCATSLESSIDFSVERLGRNVRVLSTDAGKKQEYTVSARARMIGDDKAAVCHKMRYPYAVHYCHVIADTEVYEVPLVGADGAKVKAVTVCHLNTSAWSPDHMAFQVLKIKPGPAVCHFLDSDTLIWVPANPSTMFSWKSKMLISDLLNKKVILKDPPYDELK</sequence>
<gene>
    <name evidence="3" type="ORF">SADUNF_Sadunf19G0008000</name>
</gene>
<keyword evidence="4" id="KW-1185">Reference proteome</keyword>
<comment type="caution">
    <text evidence="3">The sequence shown here is derived from an EMBL/GenBank/DDBJ whole genome shotgun (WGS) entry which is preliminary data.</text>
</comment>
<dbReference type="EMBL" id="JADGMS010000019">
    <property type="protein sequence ID" value="KAF9660864.1"/>
    <property type="molecule type" value="Genomic_DNA"/>
</dbReference>
<name>A0A835J2K0_9ROSI</name>
<dbReference type="Pfam" id="PF03181">
    <property type="entry name" value="BURP"/>
    <property type="match status" value="3"/>
</dbReference>
<dbReference type="InterPro" id="IPR004873">
    <property type="entry name" value="BURP_dom"/>
</dbReference>
<feature type="domain" description="BURP" evidence="2">
    <location>
        <begin position="431"/>
        <end position="637"/>
    </location>
</feature>
<dbReference type="Proteomes" id="UP000657918">
    <property type="component" value="Unassembled WGS sequence"/>
</dbReference>
<dbReference type="SMART" id="SM01045">
    <property type="entry name" value="BURP"/>
    <property type="match status" value="3"/>
</dbReference>
<feature type="signal peptide" evidence="1">
    <location>
        <begin position="1"/>
        <end position="26"/>
    </location>
</feature>